<dbReference type="EMBL" id="JAGEPF010000018">
    <property type="protein sequence ID" value="MBO2461631.1"/>
    <property type="molecule type" value="Genomic_DNA"/>
</dbReference>
<protein>
    <submittedName>
        <fullName evidence="1">Uncharacterized protein</fullName>
    </submittedName>
</protein>
<organism evidence="1 2">
    <name type="scientific">Actinomadura violacea</name>
    <dbReference type="NCBI Taxonomy" id="2819934"/>
    <lineage>
        <taxon>Bacteria</taxon>
        <taxon>Bacillati</taxon>
        <taxon>Actinomycetota</taxon>
        <taxon>Actinomycetes</taxon>
        <taxon>Streptosporangiales</taxon>
        <taxon>Thermomonosporaceae</taxon>
        <taxon>Actinomadura</taxon>
    </lineage>
</organism>
<sequence>MRFPVGTQEYASAVRRTLSQDPDSIARWLTPVCPECEEKPVTAGPGITTADGKIEYDRWGHLVVDGNVVVGCEAFWVVSPAVVGVADSAGWCDWTE</sequence>
<gene>
    <name evidence="1" type="ORF">J4709_29090</name>
</gene>
<reference evidence="1 2" key="1">
    <citation type="submission" date="2021-03" db="EMBL/GenBank/DDBJ databases">
        <title>Actinomadura violae sp. nov., isolated from lichen in Thailand.</title>
        <authorList>
            <person name="Kanchanasin P."/>
            <person name="Saeng-In P."/>
            <person name="Phongsopitanun W."/>
            <person name="Yuki M."/>
            <person name="Kudo T."/>
            <person name="Ohkuma M."/>
            <person name="Tanasupawat S."/>
        </authorList>
    </citation>
    <scope>NUCLEOTIDE SEQUENCE [LARGE SCALE GENOMIC DNA]</scope>
    <source>
        <strain evidence="1 2">LCR2-06</strain>
    </source>
</reference>
<comment type="caution">
    <text evidence="1">The sequence shown here is derived from an EMBL/GenBank/DDBJ whole genome shotgun (WGS) entry which is preliminary data.</text>
</comment>
<evidence type="ECO:0000313" key="2">
    <source>
        <dbReference type="Proteomes" id="UP000680206"/>
    </source>
</evidence>
<keyword evidence="2" id="KW-1185">Reference proteome</keyword>
<accession>A0ABS3RYA9</accession>
<proteinExistence type="predicted"/>
<evidence type="ECO:0000313" key="1">
    <source>
        <dbReference type="EMBL" id="MBO2461631.1"/>
    </source>
</evidence>
<name>A0ABS3RYA9_9ACTN</name>
<dbReference type="RefSeq" id="WP_208245022.1">
    <property type="nucleotide sequence ID" value="NZ_JAGEPF010000018.1"/>
</dbReference>
<dbReference type="Proteomes" id="UP000680206">
    <property type="component" value="Unassembled WGS sequence"/>
</dbReference>